<evidence type="ECO:0000259" key="18">
    <source>
        <dbReference type="Pfam" id="PF16212"/>
    </source>
</evidence>
<feature type="binding site" evidence="14">
    <location>
        <position position="743"/>
    </location>
    <ligand>
        <name>ATP</name>
        <dbReference type="ChEBI" id="CHEBI:30616"/>
    </ligand>
</feature>
<protein>
    <recommendedName>
        <fullName evidence="16">Phospholipid-transporting ATPase</fullName>
        <ecNumber evidence="16">7.6.2.1</ecNumber>
    </recommendedName>
</protein>
<feature type="transmembrane region" description="Helical" evidence="16">
    <location>
        <begin position="969"/>
        <end position="992"/>
    </location>
</feature>
<feature type="transmembrane region" description="Helical" evidence="16">
    <location>
        <begin position="277"/>
        <end position="301"/>
    </location>
</feature>
<dbReference type="InterPro" id="IPR008250">
    <property type="entry name" value="ATPase_P-typ_transduc_dom_A_sf"/>
</dbReference>
<dbReference type="GO" id="GO:0045332">
    <property type="term" value="P:phospholipid translocation"/>
    <property type="evidence" value="ECO:0007669"/>
    <property type="project" value="TreeGrafter"/>
</dbReference>
<dbReference type="InterPro" id="IPR006539">
    <property type="entry name" value="P-type_ATPase_IV"/>
</dbReference>
<keyword evidence="11 16" id="KW-0472">Membrane</keyword>
<keyword evidence="19" id="KW-0378">Hydrolase</keyword>
<keyword evidence="5 15" id="KW-0479">Metal-binding</keyword>
<name>A0A0A1U7G4_ENTIV</name>
<dbReference type="PANTHER" id="PTHR24092:SF180">
    <property type="entry name" value="PHOSPHOLIPID-TRANSPORTING ATPASE DNF1-RELATED"/>
    <property type="match status" value="1"/>
</dbReference>
<dbReference type="SFLD" id="SFLDF00027">
    <property type="entry name" value="p-type_atpase"/>
    <property type="match status" value="1"/>
</dbReference>
<feature type="binding site" evidence="15">
    <location>
        <position position="399"/>
    </location>
    <ligand>
        <name>Mg(2+)</name>
        <dbReference type="ChEBI" id="CHEBI:18420"/>
    </ligand>
</feature>
<dbReference type="InterPro" id="IPR023214">
    <property type="entry name" value="HAD_sf"/>
</dbReference>
<dbReference type="Pfam" id="PF13246">
    <property type="entry name" value="Cation_ATPase"/>
    <property type="match status" value="1"/>
</dbReference>
<dbReference type="SUPFAM" id="SSF81653">
    <property type="entry name" value="Calcium ATPase, transduction domain A"/>
    <property type="match status" value="1"/>
</dbReference>
<feature type="binding site" evidence="14">
    <location>
        <position position="538"/>
    </location>
    <ligand>
        <name>ATP</name>
        <dbReference type="ChEBI" id="CHEBI:30616"/>
    </ligand>
</feature>
<dbReference type="OrthoDB" id="377733at2759"/>
<dbReference type="GO" id="GO:0005886">
    <property type="term" value="C:plasma membrane"/>
    <property type="evidence" value="ECO:0007669"/>
    <property type="project" value="TreeGrafter"/>
</dbReference>
<evidence type="ECO:0000256" key="14">
    <source>
        <dbReference type="PIRSR" id="PIRSR606539-2"/>
    </source>
</evidence>
<dbReference type="InterPro" id="IPR018303">
    <property type="entry name" value="ATPase_P-typ_P_site"/>
</dbReference>
<keyword evidence="9 16" id="KW-1278">Translocase</keyword>
<keyword evidence="8 15" id="KW-0460">Magnesium</keyword>
<dbReference type="NCBIfam" id="TIGR01652">
    <property type="entry name" value="ATPase-Plipid"/>
    <property type="match status" value="1"/>
</dbReference>
<feature type="active site" description="4-aspartylphosphate intermediate" evidence="13">
    <location>
        <position position="397"/>
    </location>
</feature>
<evidence type="ECO:0000256" key="7">
    <source>
        <dbReference type="ARBA" id="ARBA00022840"/>
    </source>
</evidence>
<feature type="binding site" evidence="15">
    <location>
        <position position="397"/>
    </location>
    <ligand>
        <name>Mg(2+)</name>
        <dbReference type="ChEBI" id="CHEBI:18420"/>
    </ligand>
</feature>
<feature type="binding site" evidence="15">
    <location>
        <position position="763"/>
    </location>
    <ligand>
        <name>Mg(2+)</name>
        <dbReference type="ChEBI" id="CHEBI:18420"/>
    </ligand>
</feature>
<feature type="binding site" evidence="14">
    <location>
        <position position="474"/>
    </location>
    <ligand>
        <name>ATP</name>
        <dbReference type="ChEBI" id="CHEBI:30616"/>
    </ligand>
</feature>
<dbReference type="GO" id="GO:0000287">
    <property type="term" value="F:magnesium ion binding"/>
    <property type="evidence" value="ECO:0007669"/>
    <property type="project" value="UniProtKB-UniRule"/>
</dbReference>
<dbReference type="PANTHER" id="PTHR24092">
    <property type="entry name" value="PROBABLE PHOSPHOLIPID-TRANSPORTING ATPASE"/>
    <property type="match status" value="1"/>
</dbReference>
<feature type="binding site" evidence="14">
    <location>
        <position position="570"/>
    </location>
    <ligand>
        <name>ATP</name>
        <dbReference type="ChEBI" id="CHEBI:30616"/>
    </ligand>
</feature>
<dbReference type="RefSeq" id="XP_004254692.1">
    <property type="nucleotide sequence ID" value="XM_004254644.1"/>
</dbReference>
<dbReference type="InterPro" id="IPR032630">
    <property type="entry name" value="P_typ_ATPase_c"/>
</dbReference>
<dbReference type="AlphaFoldDB" id="A0A0A1U7G4"/>
<keyword evidence="20" id="KW-1185">Reference proteome</keyword>
<evidence type="ECO:0000256" key="15">
    <source>
        <dbReference type="PIRSR" id="PIRSR606539-3"/>
    </source>
</evidence>
<feature type="transmembrane region" description="Helical" evidence="16">
    <location>
        <begin position="905"/>
        <end position="927"/>
    </location>
</feature>
<dbReference type="Pfam" id="PF16212">
    <property type="entry name" value="PhoLip_ATPase_C"/>
    <property type="match status" value="1"/>
</dbReference>
<keyword evidence="6 14" id="KW-0547">Nucleotide-binding</keyword>
<comment type="subcellular location">
    <subcellularLocation>
        <location evidence="1">Endomembrane system</location>
        <topology evidence="1">Multi-pass membrane protein</topology>
    </subcellularLocation>
    <subcellularLocation>
        <location evidence="16">Membrane</location>
        <topology evidence="16">Multi-pass membrane protein</topology>
    </subcellularLocation>
</comment>
<dbReference type="InterPro" id="IPR032631">
    <property type="entry name" value="P-type_ATPase_N"/>
</dbReference>
<dbReference type="PROSITE" id="PS00154">
    <property type="entry name" value="ATPASE_E1_E2"/>
    <property type="match status" value="1"/>
</dbReference>
<dbReference type="EC" id="7.6.2.1" evidence="16"/>
<evidence type="ECO:0000256" key="8">
    <source>
        <dbReference type="ARBA" id="ARBA00022842"/>
    </source>
</evidence>
<keyword evidence="4 16" id="KW-0812">Transmembrane</keyword>
<reference evidence="19 20" key="1">
    <citation type="submission" date="2012-10" db="EMBL/GenBank/DDBJ databases">
        <authorList>
            <person name="Zafar N."/>
            <person name="Inman J."/>
            <person name="Hall N."/>
            <person name="Lorenzi H."/>
            <person name="Caler E."/>
        </authorList>
    </citation>
    <scope>NUCLEOTIDE SEQUENCE [LARGE SCALE GENOMIC DNA]</scope>
    <source>
        <strain evidence="19 20">IP1</strain>
    </source>
</reference>
<feature type="transmembrane region" description="Helical" evidence="16">
    <location>
        <begin position="1012"/>
        <end position="1031"/>
    </location>
</feature>
<dbReference type="InterPro" id="IPR001757">
    <property type="entry name" value="P_typ_ATPase"/>
</dbReference>
<dbReference type="GO" id="GO:0005524">
    <property type="term" value="F:ATP binding"/>
    <property type="evidence" value="ECO:0007669"/>
    <property type="project" value="UniProtKB-UniRule"/>
</dbReference>
<feature type="binding site" evidence="14">
    <location>
        <position position="515"/>
    </location>
    <ligand>
        <name>ATP</name>
        <dbReference type="ChEBI" id="CHEBI:30616"/>
    </ligand>
</feature>
<sequence length="1107" mass="126110">MFFRKQAKEEKGYPTIYFFDKQRNKTQHFPSNVIKTTKYKWWSFVFVFLFNQFKYFINMFFLIVAILACIPQLNAGSPVASIVPICIMLTFSCIRELFDEIRKYHADSKLNSCLYTKLVGPNEHAMVKSKDIYAGDILILRSNARVPTDGVPLATTNDDGVVYIETAELDGESNLKQRLVPSFCMEKTEEEICTFVGDSFDTIPPDPLFDHFIGTFNIGESKYSTSEKNFIPSGCVLRNTEEMLMLVVYCGTDTKLSRNSLQPRIKFARTNEAFNRFVAVALVFDFVVIIASTLCYFAQHYSQTEGKMWYIPKINNIYLSAFLRAFGFLNMFSFLVPVSCLVSLEFSKTFQMLFMVFDADLQINVLNPVGKNETRGCMPWTGTLNDELGLVEYILSDKTGTLTENEMKFRKCSIDGFCLQEEGDGCIVQYMNDPSLTKNKTNMDEFLKCMAICHEAVPNFQGVKLSFQSGSPDEVALCEEASQNGYIFTKRTQKRITLMVGGEEREVDIQVIMPFTSERKRMSVLVRLWDGRIALYSKGADLTMIPLMCDTEEPQRIQETVNLFACEGLRTLVLACRIIGEEEYKTFMEKYNNASSLIENRETKVDAVVSEIEKSLRFLGVCGIEDRLQDGVPETIQSLRRGGIKIWMITGDKVETVCYFLVNVMYTIIAMNIAKTCGLFLDEEVYRFDSDNCEKMVEDEWVKRYSVVFDFGVYNKLKENEKFWLKLINSVSVVCCRVTPQVKGEIMKTVKKKTDKVCLGIGDGGNDISLIKESNVGIGIFGKEGTQAAQSSDYAVRKFRHLEKLIYYHGRQALRRNSLIVKLSFYKNVTFIMIQFWFGIMSKFSCTSLYEDMIITLFNMVMTSMPPVFIGAFEVDIPFFGARDYPETHKEIIEESNTFKGISAYVFWLVYGLYQSVVLFVMGYVIINSDVFEWSGRVNGMGCLSTLVTLSGVLCILVTMGLSVKRWSFYLAVGFVLSFVLSIVSIVMVSFVKKMSKAGLSSHSLALLLEQPNTYLFVVVFVLVAIAPLLIRNTCNRLMAPKAYQIVQEVINKEGLPEYGVVRPVYQEGSIEAKKYFSQFCKAKDLHETHEIEMKAELKTDGEEHTN</sequence>
<feature type="binding site" evidence="14">
    <location>
        <position position="397"/>
    </location>
    <ligand>
        <name>ATP</name>
        <dbReference type="ChEBI" id="CHEBI:30616"/>
    </ligand>
</feature>
<feature type="binding site" evidence="14">
    <location>
        <position position="737"/>
    </location>
    <ligand>
        <name>ATP</name>
        <dbReference type="ChEBI" id="CHEBI:30616"/>
    </ligand>
</feature>
<feature type="transmembrane region" description="Helical" evidence="16">
    <location>
        <begin position="321"/>
        <end position="344"/>
    </location>
</feature>
<gene>
    <name evidence="19" type="ORF">EIN_275080</name>
</gene>
<evidence type="ECO:0000256" key="10">
    <source>
        <dbReference type="ARBA" id="ARBA00022989"/>
    </source>
</evidence>
<dbReference type="PRINTS" id="PR00119">
    <property type="entry name" value="CATATPASE"/>
</dbReference>
<organism evidence="19 20">
    <name type="scientific">Entamoeba invadens IP1</name>
    <dbReference type="NCBI Taxonomy" id="370355"/>
    <lineage>
        <taxon>Eukaryota</taxon>
        <taxon>Amoebozoa</taxon>
        <taxon>Evosea</taxon>
        <taxon>Archamoebae</taxon>
        <taxon>Mastigamoebida</taxon>
        <taxon>Entamoebidae</taxon>
        <taxon>Entamoeba</taxon>
    </lineage>
</organism>
<dbReference type="VEuPathDB" id="AmoebaDB:EIN_275080"/>
<feature type="binding site" evidence="14">
    <location>
        <position position="767"/>
    </location>
    <ligand>
        <name>ATP</name>
        <dbReference type="ChEBI" id="CHEBI:30616"/>
    </ligand>
</feature>
<feature type="domain" description="P-type ATPase N-terminal" evidence="17">
    <location>
        <begin position="16"/>
        <end position="82"/>
    </location>
</feature>
<feature type="binding site" evidence="14">
    <location>
        <position position="652"/>
    </location>
    <ligand>
        <name>ATP</name>
        <dbReference type="ChEBI" id="CHEBI:30616"/>
    </ligand>
</feature>
<dbReference type="InterPro" id="IPR023299">
    <property type="entry name" value="ATPase_P-typ_cyto_dom_N"/>
</dbReference>
<keyword evidence="3" id="KW-0813">Transport</keyword>
<dbReference type="SFLD" id="SFLDS00003">
    <property type="entry name" value="Haloacid_Dehalogenase"/>
    <property type="match status" value="1"/>
</dbReference>
<evidence type="ECO:0000256" key="16">
    <source>
        <dbReference type="RuleBase" id="RU362033"/>
    </source>
</evidence>
<evidence type="ECO:0000256" key="4">
    <source>
        <dbReference type="ARBA" id="ARBA00022692"/>
    </source>
</evidence>
<dbReference type="OMA" id="WDSSRTH"/>
<evidence type="ECO:0000256" key="11">
    <source>
        <dbReference type="ARBA" id="ARBA00023136"/>
    </source>
</evidence>
<dbReference type="GO" id="GO:0012505">
    <property type="term" value="C:endomembrane system"/>
    <property type="evidence" value="ECO:0007669"/>
    <property type="project" value="UniProtKB-SubCell"/>
</dbReference>
<dbReference type="Gene3D" id="3.40.1110.10">
    <property type="entry name" value="Calcium-transporting ATPase, cytoplasmic domain N"/>
    <property type="match status" value="1"/>
</dbReference>
<feature type="transmembrane region" description="Helical" evidence="16">
    <location>
        <begin position="79"/>
        <end position="98"/>
    </location>
</feature>
<dbReference type="Gene3D" id="2.70.150.10">
    <property type="entry name" value="Calcium-transporting ATPase, cytoplasmic transduction domain A"/>
    <property type="match status" value="1"/>
</dbReference>
<accession>A0A0A1U7G4</accession>
<dbReference type="InterPro" id="IPR044492">
    <property type="entry name" value="P_typ_ATPase_HD_dom"/>
</dbReference>
<evidence type="ECO:0000313" key="19">
    <source>
        <dbReference type="EMBL" id="ELP87921.1"/>
    </source>
</evidence>
<feature type="domain" description="P-type ATPase C-terminal" evidence="18">
    <location>
        <begin position="789"/>
        <end position="1041"/>
    </location>
</feature>
<dbReference type="SUPFAM" id="SSF56784">
    <property type="entry name" value="HAD-like"/>
    <property type="match status" value="1"/>
</dbReference>
<keyword evidence="7 14" id="KW-0067">ATP-binding</keyword>
<evidence type="ECO:0000256" key="2">
    <source>
        <dbReference type="ARBA" id="ARBA00008109"/>
    </source>
</evidence>
<proteinExistence type="inferred from homology"/>
<evidence type="ECO:0000259" key="17">
    <source>
        <dbReference type="Pfam" id="PF16209"/>
    </source>
</evidence>
<comment type="similarity">
    <text evidence="2 16">Belongs to the cation transport ATPase (P-type) (TC 3.A.3) family. Type IV subfamily.</text>
</comment>
<comment type="cofactor">
    <cofactor evidence="15">
        <name>Mg(2+)</name>
        <dbReference type="ChEBI" id="CHEBI:18420"/>
    </cofactor>
</comment>
<evidence type="ECO:0000256" key="6">
    <source>
        <dbReference type="ARBA" id="ARBA00022741"/>
    </source>
</evidence>
<feature type="transmembrane region" description="Helical" evidence="16">
    <location>
        <begin position="939"/>
        <end position="962"/>
    </location>
</feature>
<dbReference type="Pfam" id="PF16209">
    <property type="entry name" value="PhoLip_ATPase_N"/>
    <property type="match status" value="1"/>
</dbReference>
<feature type="binding site" evidence="15">
    <location>
        <position position="767"/>
    </location>
    <ligand>
        <name>Mg(2+)</name>
        <dbReference type="ChEBI" id="CHEBI:18420"/>
    </ligand>
</feature>
<feature type="transmembrane region" description="Helical" evidence="16">
    <location>
        <begin position="55"/>
        <end position="73"/>
    </location>
</feature>
<dbReference type="GeneID" id="14886860"/>
<evidence type="ECO:0000256" key="12">
    <source>
        <dbReference type="ARBA" id="ARBA00034036"/>
    </source>
</evidence>
<dbReference type="NCBIfam" id="TIGR01494">
    <property type="entry name" value="ATPase_P-type"/>
    <property type="match status" value="1"/>
</dbReference>
<evidence type="ECO:0000313" key="20">
    <source>
        <dbReference type="Proteomes" id="UP000014680"/>
    </source>
</evidence>
<evidence type="ECO:0000256" key="9">
    <source>
        <dbReference type="ARBA" id="ARBA00022967"/>
    </source>
</evidence>
<dbReference type="GO" id="GO:0140326">
    <property type="term" value="F:ATPase-coupled intramembrane lipid transporter activity"/>
    <property type="evidence" value="ECO:0007669"/>
    <property type="project" value="UniProtKB-EC"/>
</dbReference>
<dbReference type="InterPro" id="IPR023298">
    <property type="entry name" value="ATPase_P-typ_TM_dom_sf"/>
</dbReference>
<evidence type="ECO:0000256" key="5">
    <source>
        <dbReference type="ARBA" id="ARBA00022723"/>
    </source>
</evidence>
<dbReference type="KEGG" id="eiv:EIN_275080"/>
<feature type="binding site" evidence="14">
    <location>
        <position position="651"/>
    </location>
    <ligand>
        <name>ATP</name>
        <dbReference type="ChEBI" id="CHEBI:30616"/>
    </ligand>
</feature>
<evidence type="ECO:0000256" key="3">
    <source>
        <dbReference type="ARBA" id="ARBA00022448"/>
    </source>
</evidence>
<feature type="binding site" evidence="14">
    <location>
        <position position="766"/>
    </location>
    <ligand>
        <name>ATP</name>
        <dbReference type="ChEBI" id="CHEBI:30616"/>
    </ligand>
</feature>
<keyword evidence="10 16" id="KW-1133">Transmembrane helix</keyword>
<dbReference type="Proteomes" id="UP000014680">
    <property type="component" value="Unassembled WGS sequence"/>
</dbReference>
<dbReference type="InterPro" id="IPR036412">
    <property type="entry name" value="HAD-like_sf"/>
</dbReference>
<dbReference type="EMBL" id="KB206783">
    <property type="protein sequence ID" value="ELP87921.1"/>
    <property type="molecule type" value="Genomic_DNA"/>
</dbReference>
<evidence type="ECO:0000256" key="13">
    <source>
        <dbReference type="PIRSR" id="PIRSR606539-1"/>
    </source>
</evidence>
<dbReference type="GO" id="GO:0016887">
    <property type="term" value="F:ATP hydrolysis activity"/>
    <property type="evidence" value="ECO:0007669"/>
    <property type="project" value="InterPro"/>
</dbReference>
<dbReference type="SFLD" id="SFLDG00002">
    <property type="entry name" value="C1.7:_P-type_atpase_like"/>
    <property type="match status" value="1"/>
</dbReference>
<feature type="binding site" evidence="14">
    <location>
        <position position="399"/>
    </location>
    <ligand>
        <name>ATP</name>
        <dbReference type="ChEBI" id="CHEBI:30616"/>
    </ligand>
</feature>
<comment type="catalytic activity">
    <reaction evidence="12 16">
        <text>ATP + H2O + phospholipidSide 1 = ADP + phosphate + phospholipidSide 2.</text>
        <dbReference type="EC" id="7.6.2.1"/>
    </reaction>
</comment>
<feature type="binding site" evidence="14">
    <location>
        <position position="650"/>
    </location>
    <ligand>
        <name>ATP</name>
        <dbReference type="ChEBI" id="CHEBI:30616"/>
    </ligand>
</feature>
<dbReference type="SUPFAM" id="SSF81665">
    <property type="entry name" value="Calcium ATPase, transmembrane domain M"/>
    <property type="match status" value="1"/>
</dbReference>
<feature type="transmembrane region" description="Helical" evidence="16">
    <location>
        <begin position="853"/>
        <end position="873"/>
    </location>
</feature>
<dbReference type="Gene3D" id="3.40.50.1000">
    <property type="entry name" value="HAD superfamily/HAD-like"/>
    <property type="match status" value="1"/>
</dbReference>
<feature type="transmembrane region" description="Helical" evidence="16">
    <location>
        <begin position="819"/>
        <end position="841"/>
    </location>
</feature>
<dbReference type="SUPFAM" id="SSF81660">
    <property type="entry name" value="Metal cation-transporting ATPase, ATP-binding domain N"/>
    <property type="match status" value="1"/>
</dbReference>
<feature type="binding site" evidence="14">
    <location>
        <position position="398"/>
    </location>
    <ligand>
        <name>ATP</name>
        <dbReference type="ChEBI" id="CHEBI:30616"/>
    </ligand>
</feature>
<evidence type="ECO:0000256" key="1">
    <source>
        <dbReference type="ARBA" id="ARBA00004127"/>
    </source>
</evidence>